<sequence length="379" mass="43204">MLKKLKVLTVVGTRPEIIRLACVLKALDANPAIAHTLVHTGQNYDYELNEIFFEDMGIRRPDHFLNAAGKNASETVGQILIKIDPLLEQIQPDAFLVLGDTNSCLCAIPAKKRKIPVFHMEAGNRCFDQRVPEETNRKIVDHVADINLTYSDIAREYLLREGLPPDRIIKTGSPMFEVLGQFKAKIEASTVLKDLNLEKQKYFVVSSHREENINNPKNFEGLMDSLNQIAEKYEYPVIVSTHPRTRNMLNSKKVKAHKNIQFLKPLGFSDYNALQYHSFAVLSDSGTISEESSILNFRALNIREAHERPEAMEEASVMMVGLSPERILQALEALDLQKRNPERNFREVGDYSMPNVSEKVVRIIISYVDYVNRVVWSKH</sequence>
<name>A0A1M5J6R0_9FLAO</name>
<feature type="domain" description="UDP-N-acetylglucosamine 2-epimerase" evidence="2">
    <location>
        <begin position="25"/>
        <end position="364"/>
    </location>
</feature>
<dbReference type="EMBL" id="FQWL01000001">
    <property type="protein sequence ID" value="SHG36232.1"/>
    <property type="molecule type" value="Genomic_DNA"/>
</dbReference>
<keyword evidence="4" id="KW-1185">Reference proteome</keyword>
<gene>
    <name evidence="3" type="ORF">SAMN04488116_1163</name>
</gene>
<dbReference type="InterPro" id="IPR029767">
    <property type="entry name" value="WecB-like"/>
</dbReference>
<dbReference type="GO" id="GO:0016853">
    <property type="term" value="F:isomerase activity"/>
    <property type="evidence" value="ECO:0007669"/>
    <property type="project" value="UniProtKB-KW"/>
</dbReference>
<dbReference type="InterPro" id="IPR003331">
    <property type="entry name" value="UDP_GlcNAc_Epimerase_2_dom"/>
</dbReference>
<dbReference type="CDD" id="cd03786">
    <property type="entry name" value="GTB_UDP-GlcNAc_2-Epimerase"/>
    <property type="match status" value="1"/>
</dbReference>
<dbReference type="Pfam" id="PF02350">
    <property type="entry name" value="Epimerase_2"/>
    <property type="match status" value="1"/>
</dbReference>
<dbReference type="NCBIfam" id="TIGR00236">
    <property type="entry name" value="wecB"/>
    <property type="match status" value="1"/>
</dbReference>
<accession>A0A1M5J6R0</accession>
<evidence type="ECO:0000259" key="2">
    <source>
        <dbReference type="Pfam" id="PF02350"/>
    </source>
</evidence>
<reference evidence="4" key="1">
    <citation type="submission" date="2016-11" db="EMBL/GenBank/DDBJ databases">
        <authorList>
            <person name="Varghese N."/>
            <person name="Submissions S."/>
        </authorList>
    </citation>
    <scope>NUCLEOTIDE SEQUENCE [LARGE SCALE GENOMIC DNA]</scope>
    <source>
        <strain evidence="4">DSM 22638</strain>
    </source>
</reference>
<proteinExistence type="inferred from homology"/>
<dbReference type="STRING" id="570519.SAMN04488116_1163"/>
<dbReference type="Gene3D" id="3.40.50.2000">
    <property type="entry name" value="Glycogen Phosphorylase B"/>
    <property type="match status" value="2"/>
</dbReference>
<protein>
    <submittedName>
        <fullName evidence="3">UDP-N-acetylglucosamine 2-epimerase (Non-hydrolysing)</fullName>
    </submittedName>
</protein>
<organism evidence="3 4">
    <name type="scientific">Flagellimonas flava</name>
    <dbReference type="NCBI Taxonomy" id="570519"/>
    <lineage>
        <taxon>Bacteria</taxon>
        <taxon>Pseudomonadati</taxon>
        <taxon>Bacteroidota</taxon>
        <taxon>Flavobacteriia</taxon>
        <taxon>Flavobacteriales</taxon>
        <taxon>Flavobacteriaceae</taxon>
        <taxon>Flagellimonas</taxon>
    </lineage>
</organism>
<comment type="similarity">
    <text evidence="1">Belongs to the UDP-N-acetylglucosamine 2-epimerase family.</text>
</comment>
<dbReference type="PANTHER" id="PTHR43174">
    <property type="entry name" value="UDP-N-ACETYLGLUCOSAMINE 2-EPIMERASE"/>
    <property type="match status" value="1"/>
</dbReference>
<keyword evidence="1" id="KW-0413">Isomerase</keyword>
<evidence type="ECO:0000313" key="4">
    <source>
        <dbReference type="Proteomes" id="UP000184532"/>
    </source>
</evidence>
<dbReference type="PANTHER" id="PTHR43174:SF1">
    <property type="entry name" value="UDP-N-ACETYLGLUCOSAMINE 2-EPIMERASE"/>
    <property type="match status" value="1"/>
</dbReference>
<evidence type="ECO:0000256" key="1">
    <source>
        <dbReference type="RuleBase" id="RU003513"/>
    </source>
</evidence>
<dbReference type="Proteomes" id="UP000184532">
    <property type="component" value="Unassembled WGS sequence"/>
</dbReference>
<dbReference type="AlphaFoldDB" id="A0A1M5J6R0"/>
<dbReference type="SUPFAM" id="SSF53756">
    <property type="entry name" value="UDP-Glycosyltransferase/glycogen phosphorylase"/>
    <property type="match status" value="1"/>
</dbReference>
<evidence type="ECO:0000313" key="3">
    <source>
        <dbReference type="EMBL" id="SHG36232.1"/>
    </source>
</evidence>